<keyword evidence="12" id="KW-0648">Protein biosynthesis</keyword>
<comment type="function">
    <text evidence="6 8 9">Necessary for efficient RNA polymerase transcription elongation past template-encoded arresting sites. The arresting sites in DNA have the property of trapping a certain fraction of elongating RNA polymerases that pass through, resulting in locked ternary complexes. Cleavage of the nascent transcript by cleavage factors such as GreA or GreB allows the resumption of elongation from the new 3'terminus. GreA releases sequences of 2 to 3 nucleotides.</text>
</comment>
<keyword evidence="3 8" id="KW-0805">Transcription regulation</keyword>
<dbReference type="PIRSF" id="PIRSF006092">
    <property type="entry name" value="GreA_GreB"/>
    <property type="match status" value="1"/>
</dbReference>
<dbReference type="Gene3D" id="3.10.50.30">
    <property type="entry name" value="Transcription elongation factor, GreA/GreB, C-terminal domain"/>
    <property type="match status" value="1"/>
</dbReference>
<dbReference type="FunFam" id="1.10.287.180:FF:000001">
    <property type="entry name" value="Transcription elongation factor GreA"/>
    <property type="match status" value="1"/>
</dbReference>
<dbReference type="InterPro" id="IPR001437">
    <property type="entry name" value="Tscrpt_elong_fac_GreA/B_C"/>
</dbReference>
<evidence type="ECO:0000256" key="6">
    <source>
        <dbReference type="ARBA" id="ARBA00024916"/>
    </source>
</evidence>
<dbReference type="PANTHER" id="PTHR30437:SF4">
    <property type="entry name" value="TRANSCRIPTION ELONGATION FACTOR GREA"/>
    <property type="match status" value="1"/>
</dbReference>
<evidence type="ECO:0000256" key="7">
    <source>
        <dbReference type="ARBA" id="ARBA00030776"/>
    </source>
</evidence>
<dbReference type="GO" id="GO:0070063">
    <property type="term" value="F:RNA polymerase binding"/>
    <property type="evidence" value="ECO:0007669"/>
    <property type="project" value="InterPro"/>
</dbReference>
<dbReference type="InterPro" id="IPR022691">
    <property type="entry name" value="Tscrpt_elong_fac_GreA/B_N"/>
</dbReference>
<reference evidence="12 13" key="1">
    <citation type="submission" date="2018-10" db="EMBL/GenBank/DDBJ databases">
        <title>Comparative functional genomics of the obligate endosymbiont Buchnera aphidicola.</title>
        <authorList>
            <person name="Chong R.A."/>
        </authorList>
    </citation>
    <scope>NUCLEOTIDE SEQUENCE [LARGE SCALE GENOMIC DNA]</scope>
    <source>
        <strain evidence="12 13">Aoe</strain>
    </source>
</reference>
<evidence type="ECO:0000256" key="4">
    <source>
        <dbReference type="ARBA" id="ARBA00023125"/>
    </source>
</evidence>
<evidence type="ECO:0000313" key="12">
    <source>
        <dbReference type="EMBL" id="QCI19421.1"/>
    </source>
</evidence>
<feature type="domain" description="Transcription elongation factor GreA/GreB C-terminal" evidence="10">
    <location>
        <begin position="84"/>
        <end position="157"/>
    </location>
</feature>
<dbReference type="GO" id="GO:0032784">
    <property type="term" value="P:regulation of DNA-templated transcription elongation"/>
    <property type="evidence" value="ECO:0007669"/>
    <property type="project" value="UniProtKB-UniRule"/>
</dbReference>
<evidence type="ECO:0000259" key="10">
    <source>
        <dbReference type="Pfam" id="PF01272"/>
    </source>
</evidence>
<dbReference type="GO" id="GO:0003746">
    <property type="term" value="F:translation elongation factor activity"/>
    <property type="evidence" value="ECO:0007669"/>
    <property type="project" value="UniProtKB-KW"/>
</dbReference>
<dbReference type="FunFam" id="3.10.50.30:FF:000001">
    <property type="entry name" value="Transcription elongation factor GreA"/>
    <property type="match status" value="1"/>
</dbReference>
<name>A0A4D6Y0Q0_9GAMM</name>
<dbReference type="SUPFAM" id="SSF54534">
    <property type="entry name" value="FKBP-like"/>
    <property type="match status" value="1"/>
</dbReference>
<dbReference type="AlphaFoldDB" id="A0A4D6Y0Q0"/>
<accession>A0A4D6Y0Q0</accession>
<dbReference type="GO" id="GO:0003677">
    <property type="term" value="F:DNA binding"/>
    <property type="evidence" value="ECO:0007669"/>
    <property type="project" value="UniProtKB-UniRule"/>
</dbReference>
<dbReference type="RefSeq" id="WP_158341847.1">
    <property type="nucleotide sequence ID" value="NZ_CP033012.1"/>
</dbReference>
<evidence type="ECO:0000259" key="11">
    <source>
        <dbReference type="Pfam" id="PF03449"/>
    </source>
</evidence>
<dbReference type="Gene3D" id="1.10.287.180">
    <property type="entry name" value="Transcription elongation factor, GreA/GreB, N-terminal domain"/>
    <property type="match status" value="1"/>
</dbReference>
<dbReference type="NCBIfam" id="NF001261">
    <property type="entry name" value="PRK00226.1-2"/>
    <property type="match status" value="1"/>
</dbReference>
<dbReference type="NCBIfam" id="NF001264">
    <property type="entry name" value="PRK00226.1-5"/>
    <property type="match status" value="1"/>
</dbReference>
<evidence type="ECO:0000256" key="5">
    <source>
        <dbReference type="ARBA" id="ARBA00023163"/>
    </source>
</evidence>
<evidence type="ECO:0000256" key="9">
    <source>
        <dbReference type="RuleBase" id="RU000556"/>
    </source>
</evidence>
<dbReference type="GO" id="GO:0006354">
    <property type="term" value="P:DNA-templated transcription elongation"/>
    <property type="evidence" value="ECO:0007669"/>
    <property type="project" value="TreeGrafter"/>
</dbReference>
<dbReference type="Proteomes" id="UP000298677">
    <property type="component" value="Chromosome"/>
</dbReference>
<dbReference type="NCBIfam" id="TIGR01462">
    <property type="entry name" value="greA"/>
    <property type="match status" value="1"/>
</dbReference>
<dbReference type="EMBL" id="CP033012">
    <property type="protein sequence ID" value="QCI19421.1"/>
    <property type="molecule type" value="Genomic_DNA"/>
</dbReference>
<dbReference type="SUPFAM" id="SSF46557">
    <property type="entry name" value="GreA transcript cleavage protein, N-terminal domain"/>
    <property type="match status" value="1"/>
</dbReference>
<organism evidence="12 13">
    <name type="scientific">Buchnera aphidicola</name>
    <name type="common">Anoecia oenotherae</name>
    <dbReference type="NCBI Taxonomy" id="1241833"/>
    <lineage>
        <taxon>Bacteria</taxon>
        <taxon>Pseudomonadati</taxon>
        <taxon>Pseudomonadota</taxon>
        <taxon>Gammaproteobacteria</taxon>
        <taxon>Enterobacterales</taxon>
        <taxon>Erwiniaceae</taxon>
        <taxon>Buchnera</taxon>
    </lineage>
</organism>
<dbReference type="InterPro" id="IPR018151">
    <property type="entry name" value="TF_GreA/GreB_CS"/>
</dbReference>
<evidence type="ECO:0000256" key="1">
    <source>
        <dbReference type="ARBA" id="ARBA00008213"/>
    </source>
</evidence>
<dbReference type="OrthoDB" id="9808774at2"/>
<dbReference type="InterPro" id="IPR023459">
    <property type="entry name" value="Tscrpt_elong_fac_GreA/B_fam"/>
</dbReference>
<dbReference type="PROSITE" id="PS00829">
    <property type="entry name" value="GREAB_1"/>
    <property type="match status" value="1"/>
</dbReference>
<feature type="domain" description="Transcription elongation factor GreA/GreB N-terminal" evidence="11">
    <location>
        <begin position="5"/>
        <end position="75"/>
    </location>
</feature>
<protein>
    <recommendedName>
        <fullName evidence="2 8">Transcription elongation factor GreA</fullName>
    </recommendedName>
    <alternativeName>
        <fullName evidence="7 8">Transcript cleavage factor GreA</fullName>
    </alternativeName>
</protein>
<dbReference type="Pfam" id="PF01272">
    <property type="entry name" value="GreA_GreB"/>
    <property type="match status" value="1"/>
</dbReference>
<dbReference type="Pfam" id="PF03449">
    <property type="entry name" value="GreA_GreB_N"/>
    <property type="match status" value="1"/>
</dbReference>
<dbReference type="InterPro" id="IPR028624">
    <property type="entry name" value="Tscrpt_elong_fac_GreA/B"/>
</dbReference>
<evidence type="ECO:0000256" key="2">
    <source>
        <dbReference type="ARBA" id="ARBA00013729"/>
    </source>
</evidence>
<dbReference type="HAMAP" id="MF_00105">
    <property type="entry name" value="GreA_GreB"/>
    <property type="match status" value="1"/>
</dbReference>
<keyword evidence="12" id="KW-0251">Elongation factor</keyword>
<sequence>MVHYIPMTVSGEKKLREELKYLKYVQRPKIISAISEARKHGDLKENAEYHSAREEQGFCEGRIQNIEKMLANAQIIDITKINNDKKVIFGVTVTLLNTENNKNITYKIVGDDEANIKYNLISINSPLARGLISKKLHQIVHIMTPNGKKSFKILKIQHI</sequence>
<keyword evidence="4 8" id="KW-0238">DNA-binding</keyword>
<dbReference type="NCBIfam" id="NF001263">
    <property type="entry name" value="PRK00226.1-4"/>
    <property type="match status" value="1"/>
</dbReference>
<gene>
    <name evidence="8 12" type="primary">greA</name>
    <name evidence="12" type="ORF">D9V65_01540</name>
</gene>
<proteinExistence type="inferred from homology"/>
<keyword evidence="13" id="KW-1185">Reference proteome</keyword>
<dbReference type="InterPro" id="IPR036953">
    <property type="entry name" value="GreA/GreB_C_sf"/>
</dbReference>
<evidence type="ECO:0000256" key="3">
    <source>
        <dbReference type="ARBA" id="ARBA00023015"/>
    </source>
</evidence>
<dbReference type="InterPro" id="IPR006359">
    <property type="entry name" value="Tscrpt_elong_fac_GreA"/>
</dbReference>
<dbReference type="PANTHER" id="PTHR30437">
    <property type="entry name" value="TRANSCRIPTION ELONGATION FACTOR GREA"/>
    <property type="match status" value="1"/>
</dbReference>
<comment type="similarity">
    <text evidence="1 8 9">Belongs to the GreA/GreB family.</text>
</comment>
<keyword evidence="5 8" id="KW-0804">Transcription</keyword>
<evidence type="ECO:0000313" key="13">
    <source>
        <dbReference type="Proteomes" id="UP000298677"/>
    </source>
</evidence>
<evidence type="ECO:0000256" key="8">
    <source>
        <dbReference type="HAMAP-Rule" id="MF_00105"/>
    </source>
</evidence>
<dbReference type="InterPro" id="IPR036805">
    <property type="entry name" value="Tscrpt_elong_fac_GreA/B_N_sf"/>
</dbReference>